<sequence>MVHIMKSEAIYLVETRKGQLAYRHEEKYLISLKDYTILKNRIKSLLKIDKNTGLVGHYHIRSIYFDDRHHNCVYDNLAGIHTRFKYRIRYYSHDPSFIKLEKKAKDNHYNRKTSFRLNKKQLDCLLKNDYLFCNKLDDPLANEFFHQVKARGFSPSLVIDYDREAYTLNFNDIRITFDTNISYREVNDSLNTIDFGYVSYLDIKHIILEIKYFDFLPNYIRKVFKQSTMTRTSLSKYVMCYLSKNGEELL</sequence>
<evidence type="ECO:0000259" key="1">
    <source>
        <dbReference type="Pfam" id="PF09359"/>
    </source>
</evidence>
<dbReference type="AlphaFoldDB" id="U2FMP3"/>
<dbReference type="Gene3D" id="3.20.100.30">
    <property type="entry name" value="VTC, catalytic tunnel domain"/>
    <property type="match status" value="1"/>
</dbReference>
<reference evidence="2 3" key="2">
    <citation type="journal article" date="2013" name="PLoS ONE">
        <title>INDIGO - INtegrated Data Warehouse of MIcrobial GenOmes with Examples from the Red Sea Extremophiles.</title>
        <authorList>
            <person name="Alam I."/>
            <person name="Antunes A."/>
            <person name="Kamau A.A."/>
            <person name="Ba Alawi W."/>
            <person name="Kalkatawi M."/>
            <person name="Stingl U."/>
            <person name="Bajic V.B."/>
        </authorList>
    </citation>
    <scope>NUCLEOTIDE SEQUENCE [LARGE SCALE GENOMIC DNA]</scope>
    <source>
        <strain evidence="2 3">SSD-17B</strain>
    </source>
</reference>
<dbReference type="GO" id="GO:0006799">
    <property type="term" value="P:polyphosphate biosynthetic process"/>
    <property type="evidence" value="ECO:0007669"/>
    <property type="project" value="UniProtKB-ARBA"/>
</dbReference>
<gene>
    <name evidence="2" type="ORF">HLPCO_001405</name>
</gene>
<dbReference type="InterPro" id="IPR042267">
    <property type="entry name" value="VTC_sf"/>
</dbReference>
<evidence type="ECO:0000313" key="2">
    <source>
        <dbReference type="EMBL" id="ERJ12419.1"/>
    </source>
</evidence>
<evidence type="ECO:0000313" key="3">
    <source>
        <dbReference type="Proteomes" id="UP000005707"/>
    </source>
</evidence>
<comment type="caution">
    <text evidence="2">The sequence shown here is derived from an EMBL/GenBank/DDBJ whole genome shotgun (WGS) entry which is preliminary data.</text>
</comment>
<name>U2FMP3_9MOLU</name>
<dbReference type="STRING" id="1033810.HLPCO_001405"/>
<dbReference type="InterPro" id="IPR018966">
    <property type="entry name" value="VTC_domain"/>
</dbReference>
<reference evidence="2 3" key="1">
    <citation type="journal article" date="2011" name="J. Bacteriol.">
        <title>Genome sequence of Haloplasma contractile, an unusual contractile bacterium from a deep-sea anoxic brine lake.</title>
        <authorList>
            <person name="Antunes A."/>
            <person name="Alam I."/>
            <person name="El Dorry H."/>
            <person name="Siam R."/>
            <person name="Robertson A."/>
            <person name="Bajic V.B."/>
            <person name="Stingl U."/>
        </authorList>
    </citation>
    <scope>NUCLEOTIDE SEQUENCE [LARGE SCALE GENOMIC DNA]</scope>
    <source>
        <strain evidence="2 3">SSD-17B</strain>
    </source>
</reference>
<dbReference type="Proteomes" id="UP000005707">
    <property type="component" value="Unassembled WGS sequence"/>
</dbReference>
<protein>
    <recommendedName>
        <fullName evidence="1">VTC domain-containing protein</fullName>
    </recommendedName>
</protein>
<dbReference type="EMBL" id="AFNU02000004">
    <property type="protein sequence ID" value="ERJ12419.1"/>
    <property type="molecule type" value="Genomic_DNA"/>
</dbReference>
<dbReference type="Pfam" id="PF09359">
    <property type="entry name" value="VTC"/>
    <property type="match status" value="1"/>
</dbReference>
<feature type="domain" description="VTC" evidence="1">
    <location>
        <begin position="23"/>
        <end position="242"/>
    </location>
</feature>
<organism evidence="2 3">
    <name type="scientific">Haloplasma contractile SSD-17B</name>
    <dbReference type="NCBI Taxonomy" id="1033810"/>
    <lineage>
        <taxon>Bacteria</taxon>
        <taxon>Bacillati</taxon>
        <taxon>Mycoplasmatota</taxon>
        <taxon>Mollicutes</taxon>
        <taxon>Haloplasmatales</taxon>
        <taxon>Haloplasmataceae</taxon>
        <taxon>Haloplasma</taxon>
    </lineage>
</organism>
<keyword evidence="3" id="KW-1185">Reference proteome</keyword>
<accession>U2FMP3</accession>
<dbReference type="eggNOG" id="COG5036">
    <property type="taxonomic scope" value="Bacteria"/>
</dbReference>
<dbReference type="CDD" id="cd07750">
    <property type="entry name" value="PolyPPase_VTC_like"/>
    <property type="match status" value="1"/>
</dbReference>
<proteinExistence type="predicted"/>
<dbReference type="InParanoid" id="U2FMP3"/>